<sequence>MFRKPTPHRNTAQPQWREFEANIGHQRTREGMALAKRRGKLKDKQLAAVS</sequence>
<evidence type="ECO:0000313" key="2">
    <source>
        <dbReference type="Proteomes" id="UP000660745"/>
    </source>
</evidence>
<evidence type="ECO:0008006" key="3">
    <source>
        <dbReference type="Google" id="ProtNLM"/>
    </source>
</evidence>
<organism evidence="1 2">
    <name type="scientific">Nonomuraea glycinis</name>
    <dbReference type="NCBI Taxonomy" id="2047744"/>
    <lineage>
        <taxon>Bacteria</taxon>
        <taxon>Bacillati</taxon>
        <taxon>Actinomycetota</taxon>
        <taxon>Actinomycetes</taxon>
        <taxon>Streptosporangiales</taxon>
        <taxon>Streptosporangiaceae</taxon>
        <taxon>Nonomuraea</taxon>
    </lineage>
</organism>
<dbReference type="AlphaFoldDB" id="A0A918E871"/>
<evidence type="ECO:0000313" key="1">
    <source>
        <dbReference type="EMBL" id="GGP14280.1"/>
    </source>
</evidence>
<reference evidence="1" key="1">
    <citation type="journal article" date="2014" name="Int. J. Syst. Evol. Microbiol.">
        <title>Complete genome sequence of Corynebacterium casei LMG S-19264T (=DSM 44701T), isolated from a smear-ripened cheese.</title>
        <authorList>
            <consortium name="US DOE Joint Genome Institute (JGI-PGF)"/>
            <person name="Walter F."/>
            <person name="Albersmeier A."/>
            <person name="Kalinowski J."/>
            <person name="Ruckert C."/>
        </authorList>
    </citation>
    <scope>NUCLEOTIDE SEQUENCE</scope>
    <source>
        <strain evidence="1">CGMCC 4.7430</strain>
    </source>
</reference>
<reference evidence="1" key="2">
    <citation type="submission" date="2020-09" db="EMBL/GenBank/DDBJ databases">
        <authorList>
            <person name="Sun Q."/>
            <person name="Zhou Y."/>
        </authorList>
    </citation>
    <scope>NUCLEOTIDE SEQUENCE</scope>
    <source>
        <strain evidence="1">CGMCC 4.7430</strain>
    </source>
</reference>
<name>A0A918E871_9ACTN</name>
<accession>A0A918E871</accession>
<dbReference type="EMBL" id="BMNK01000016">
    <property type="protein sequence ID" value="GGP14280.1"/>
    <property type="molecule type" value="Genomic_DNA"/>
</dbReference>
<keyword evidence="2" id="KW-1185">Reference proteome</keyword>
<comment type="caution">
    <text evidence="1">The sequence shown here is derived from an EMBL/GenBank/DDBJ whole genome shotgun (WGS) entry which is preliminary data.</text>
</comment>
<proteinExistence type="predicted"/>
<dbReference type="Proteomes" id="UP000660745">
    <property type="component" value="Unassembled WGS sequence"/>
</dbReference>
<gene>
    <name evidence="1" type="ORF">GCM10012278_69440</name>
</gene>
<protein>
    <recommendedName>
        <fullName evidence="3">Resolvase/invertase-type recombinase catalytic domain-containing protein</fullName>
    </recommendedName>
</protein>